<feature type="compositionally biased region" description="Polar residues" evidence="8">
    <location>
        <begin position="379"/>
        <end position="400"/>
    </location>
</feature>
<keyword evidence="6" id="KW-0539">Nucleus</keyword>
<dbReference type="GO" id="GO:0008270">
    <property type="term" value="F:zinc ion binding"/>
    <property type="evidence" value="ECO:0007669"/>
    <property type="project" value="UniProtKB-KW"/>
</dbReference>
<evidence type="ECO:0000256" key="3">
    <source>
        <dbReference type="ARBA" id="ARBA00022737"/>
    </source>
</evidence>
<feature type="compositionally biased region" description="Low complexity" evidence="8">
    <location>
        <begin position="49"/>
        <end position="75"/>
    </location>
</feature>
<gene>
    <name evidence="10" type="ORF">ACRE_013690</name>
</gene>
<feature type="region of interest" description="Disordered" evidence="8">
    <location>
        <begin position="451"/>
        <end position="476"/>
    </location>
</feature>
<dbReference type="AlphaFoldDB" id="A0A086TEE9"/>
<dbReference type="InterPro" id="IPR051059">
    <property type="entry name" value="VerF-like"/>
</dbReference>
<feature type="compositionally biased region" description="Polar residues" evidence="8">
    <location>
        <begin position="122"/>
        <end position="131"/>
    </location>
</feature>
<dbReference type="PANTHER" id="PTHR40626:SF12">
    <property type="entry name" value="RFEC"/>
    <property type="match status" value="1"/>
</dbReference>
<comment type="subcellular location">
    <subcellularLocation>
        <location evidence="1">Nucleus</location>
    </subcellularLocation>
</comment>
<dbReference type="EMBL" id="JPKY01000007">
    <property type="protein sequence ID" value="KFH47731.1"/>
    <property type="molecule type" value="Genomic_DNA"/>
</dbReference>
<protein>
    <submittedName>
        <fullName evidence="10">Zinc finger and BTB domain-containing protein 7B-like protein</fullName>
    </submittedName>
</protein>
<organism evidence="10 11">
    <name type="scientific">Hapsidospora chrysogenum (strain ATCC 11550 / CBS 779.69 / DSM 880 / IAM 14645 / JCM 23072 / IMI 49137)</name>
    <name type="common">Acremonium chrysogenum</name>
    <dbReference type="NCBI Taxonomy" id="857340"/>
    <lineage>
        <taxon>Eukaryota</taxon>
        <taxon>Fungi</taxon>
        <taxon>Dikarya</taxon>
        <taxon>Ascomycota</taxon>
        <taxon>Pezizomycotina</taxon>
        <taxon>Sordariomycetes</taxon>
        <taxon>Hypocreomycetidae</taxon>
        <taxon>Hypocreales</taxon>
        <taxon>Bionectriaceae</taxon>
        <taxon>Hapsidospora</taxon>
    </lineage>
</organism>
<dbReference type="GO" id="GO:0000981">
    <property type="term" value="F:DNA-binding transcription factor activity, RNA polymerase II-specific"/>
    <property type="evidence" value="ECO:0007669"/>
    <property type="project" value="InterPro"/>
</dbReference>
<dbReference type="InterPro" id="IPR007219">
    <property type="entry name" value="XnlR_reg_dom"/>
</dbReference>
<dbReference type="GO" id="GO:0006351">
    <property type="term" value="P:DNA-templated transcription"/>
    <property type="evidence" value="ECO:0007669"/>
    <property type="project" value="InterPro"/>
</dbReference>
<dbReference type="SMART" id="SM00355">
    <property type="entry name" value="ZnF_C2H2"/>
    <property type="match status" value="2"/>
</dbReference>
<dbReference type="GO" id="GO:0000785">
    <property type="term" value="C:chromatin"/>
    <property type="evidence" value="ECO:0007669"/>
    <property type="project" value="TreeGrafter"/>
</dbReference>
<dbReference type="GO" id="GO:0005634">
    <property type="term" value="C:nucleus"/>
    <property type="evidence" value="ECO:0007669"/>
    <property type="project" value="UniProtKB-SubCell"/>
</dbReference>
<proteinExistence type="predicted"/>
<evidence type="ECO:0000256" key="2">
    <source>
        <dbReference type="ARBA" id="ARBA00022723"/>
    </source>
</evidence>
<accession>A0A086TEE9</accession>
<dbReference type="InterPro" id="IPR036236">
    <property type="entry name" value="Znf_C2H2_sf"/>
</dbReference>
<feature type="region of interest" description="Disordered" evidence="8">
    <location>
        <begin position="1"/>
        <end position="178"/>
    </location>
</feature>
<dbReference type="PROSITE" id="PS50157">
    <property type="entry name" value="ZINC_FINGER_C2H2_2"/>
    <property type="match status" value="1"/>
</dbReference>
<dbReference type="HOGENOM" id="CLU_014245_1_0_1"/>
<dbReference type="Gene3D" id="3.30.160.60">
    <property type="entry name" value="Classic Zinc Finger"/>
    <property type="match status" value="2"/>
</dbReference>
<evidence type="ECO:0000256" key="8">
    <source>
        <dbReference type="SAM" id="MobiDB-lite"/>
    </source>
</evidence>
<feature type="domain" description="C2H2-type" evidence="9">
    <location>
        <begin position="229"/>
        <end position="256"/>
    </location>
</feature>
<name>A0A086TEE9_HAPC1</name>
<dbReference type="GO" id="GO:0000978">
    <property type="term" value="F:RNA polymerase II cis-regulatory region sequence-specific DNA binding"/>
    <property type="evidence" value="ECO:0007669"/>
    <property type="project" value="InterPro"/>
</dbReference>
<dbReference type="PANTHER" id="PTHR40626">
    <property type="entry name" value="MIP31509P"/>
    <property type="match status" value="1"/>
</dbReference>
<dbReference type="Pfam" id="PF04082">
    <property type="entry name" value="Fungal_trans"/>
    <property type="match status" value="1"/>
</dbReference>
<comment type="caution">
    <text evidence="10">The sequence shown here is derived from an EMBL/GenBank/DDBJ whole genome shotgun (WGS) entry which is preliminary data.</text>
</comment>
<dbReference type="InterPro" id="IPR013087">
    <property type="entry name" value="Znf_C2H2_type"/>
</dbReference>
<dbReference type="PROSITE" id="PS00028">
    <property type="entry name" value="ZINC_FINGER_C2H2_1"/>
    <property type="match status" value="1"/>
</dbReference>
<evidence type="ECO:0000313" key="10">
    <source>
        <dbReference type="EMBL" id="KFH47731.1"/>
    </source>
</evidence>
<evidence type="ECO:0000259" key="9">
    <source>
        <dbReference type="PROSITE" id="PS50157"/>
    </source>
</evidence>
<evidence type="ECO:0000313" key="11">
    <source>
        <dbReference type="Proteomes" id="UP000029964"/>
    </source>
</evidence>
<evidence type="ECO:0000256" key="7">
    <source>
        <dbReference type="PROSITE-ProRule" id="PRU00042"/>
    </source>
</evidence>
<dbReference type="CDD" id="cd12148">
    <property type="entry name" value="fungal_TF_MHR"/>
    <property type="match status" value="1"/>
</dbReference>
<feature type="compositionally biased region" description="Polar residues" evidence="8">
    <location>
        <begin position="1"/>
        <end position="31"/>
    </location>
</feature>
<keyword evidence="11" id="KW-1185">Reference proteome</keyword>
<feature type="compositionally biased region" description="Polar residues" evidence="8">
    <location>
        <begin position="347"/>
        <end position="367"/>
    </location>
</feature>
<keyword evidence="3" id="KW-0677">Repeat</keyword>
<keyword evidence="4 7" id="KW-0863">Zinc-finger</keyword>
<dbReference type="OrthoDB" id="9439903at2759"/>
<evidence type="ECO:0000256" key="5">
    <source>
        <dbReference type="ARBA" id="ARBA00022833"/>
    </source>
</evidence>
<dbReference type="SUPFAM" id="SSF57667">
    <property type="entry name" value="beta-beta-alpha zinc fingers"/>
    <property type="match status" value="1"/>
</dbReference>
<sequence length="980" mass="106440">MDAPQYQQSSNGINTTSAPQSYPSPTAISPHQLQSGSPLPQTLPPLQPPAAAMQQPMYGSNPHTPRTPGTPNTPNSANNLPSYQQQTSQPGGSRGIYSMPPHQSQYPPPQQGGYGTSGPMMPQSTTASSGPQPIAPAPAGSRAPPVLRPMPPGGIMSQQPGGPSPYGPGNSMMQPQSMVHEGEQPTHVVGSQGRRGILPSAPGRPAAPAAGTGATKNTVIPLKDADGKFPCPHCTKTYLHAKHLKRHLLRHTGDRPYMCVLCRDTFSRSDILKRHFQKCSIRRGNPTGVSHLSHPQAHVRKNQGQKPAGVGAEGDLNQLSGGLNNMPPQDGMGHPFGIVPVQDGMNNMGSDQNQLSRSSSIGNSANGSDRRGMGAPVMGNSQQYHGSDVSSSMSGQNMPSYTMPPGQSGMPMYGGSNSNQQSGLDWAQMFQAGAHQTYVSNATFPNLGQTQTAIKTEPDPAELRPTGDSSGEAPSYSAWGMPSNIHNPYHKLSDQILKLFYPPSQTVSPNFAGMNLYFSPDNIRDFLDKYNHFHIHTPILHLATFKVMEAYTGLIAAMCCIGACYSDRVEPDDVRQMMDFLWIALERDCDLLSSAGHPENSIQQATRAETERLLTILITAILTLWNGTAQQRERARHTFPILATQARRLNLFTVSQTSSLHSPLHQSNFDPAMFSADHFDWDAWIEQEIRVRVMHGIFLGDVAMGLYFNMPPRIDPFEMRIPLPCDDAAWDAKTANECMSALGLLGPDAVRESNPFGTRRATQPEMHWTLKVLLHSSIQIQPGSTNLYGKFVLIHAIMGLILRAHTGRNEVALQNHEPPPLGDWVIPSKACGRATPVKGVGQDIGLQSLTALSTALDKFKYNWDVDMVTQFPPATQVATNPKRSGFSRDGIHFYWLAKYVLKFTSTADLQLPADARFIQVISLLKSVRTWVVTDGASRGEELGSIGDIDEHYGTTDLTLDMAKLFRPLPQVVGKADTAPA</sequence>
<dbReference type="Proteomes" id="UP000029964">
    <property type="component" value="Unassembled WGS sequence"/>
</dbReference>
<feature type="compositionally biased region" description="Polar residues" evidence="8">
    <location>
        <begin position="76"/>
        <end position="91"/>
    </location>
</feature>
<feature type="region of interest" description="Disordered" evidence="8">
    <location>
        <begin position="347"/>
        <end position="420"/>
    </location>
</feature>
<keyword evidence="2" id="KW-0479">Metal-binding</keyword>
<evidence type="ECO:0000256" key="6">
    <source>
        <dbReference type="ARBA" id="ARBA00023242"/>
    </source>
</evidence>
<keyword evidence="5" id="KW-0862">Zinc</keyword>
<evidence type="ECO:0000256" key="4">
    <source>
        <dbReference type="ARBA" id="ARBA00022771"/>
    </source>
</evidence>
<dbReference type="STRING" id="857340.A0A086TEE9"/>
<reference evidence="11" key="1">
    <citation type="journal article" date="2014" name="Genome Announc.">
        <title>Genome sequence and annotation of Acremonium chrysogenum, producer of the beta-lactam antibiotic cephalosporin C.</title>
        <authorList>
            <person name="Terfehr D."/>
            <person name="Dahlmann T.A."/>
            <person name="Specht T."/>
            <person name="Zadra I."/>
            <person name="Kuernsteiner H."/>
            <person name="Kueck U."/>
        </authorList>
    </citation>
    <scope>NUCLEOTIDE SEQUENCE [LARGE SCALE GENOMIC DNA]</scope>
    <source>
        <strain evidence="11">ATCC 11550 / CBS 779.69 / DSM 880 / IAM 14645 / JCM 23072 / IMI 49137</strain>
    </source>
</reference>
<evidence type="ECO:0000256" key="1">
    <source>
        <dbReference type="ARBA" id="ARBA00004123"/>
    </source>
</evidence>